<dbReference type="Proteomes" id="UP001178507">
    <property type="component" value="Unassembled WGS sequence"/>
</dbReference>
<evidence type="ECO:0000313" key="2">
    <source>
        <dbReference type="Proteomes" id="UP001178507"/>
    </source>
</evidence>
<gene>
    <name evidence="1" type="ORF">EVOR1521_LOCUS22088</name>
</gene>
<dbReference type="AlphaFoldDB" id="A0AA36J350"/>
<dbReference type="EMBL" id="CAUJNA010003294">
    <property type="protein sequence ID" value="CAJ1398249.1"/>
    <property type="molecule type" value="Genomic_DNA"/>
</dbReference>
<proteinExistence type="predicted"/>
<reference evidence="1" key="1">
    <citation type="submission" date="2023-08" db="EMBL/GenBank/DDBJ databases">
        <authorList>
            <person name="Chen Y."/>
            <person name="Shah S."/>
            <person name="Dougan E. K."/>
            <person name="Thang M."/>
            <person name="Chan C."/>
        </authorList>
    </citation>
    <scope>NUCLEOTIDE SEQUENCE</scope>
</reference>
<organism evidence="1 2">
    <name type="scientific">Effrenium voratum</name>
    <dbReference type="NCBI Taxonomy" id="2562239"/>
    <lineage>
        <taxon>Eukaryota</taxon>
        <taxon>Sar</taxon>
        <taxon>Alveolata</taxon>
        <taxon>Dinophyceae</taxon>
        <taxon>Suessiales</taxon>
        <taxon>Symbiodiniaceae</taxon>
        <taxon>Effrenium</taxon>
    </lineage>
</organism>
<keyword evidence="2" id="KW-1185">Reference proteome</keyword>
<sequence length="272" mass="29695">MSFIRLSTAWRRVGSQRGASGAGARARAAVLVDGRRSLELVQAELRQKLLLGAVDVWAAGRQGAALALRAAAGERRFVLRQAQAAELEAAGLEQRGEGDVKPETGDRLAFRLHFDGSPAASVPEPRKVFQVGQSSNLDFIPLAKAIATELRWLPSGEVLAVESLMLGKAKNMWTRCFSLAKAVAQVYEWQIKPEVAHTAVRPFSCMSLERQLRDFKVHGEQQQAPRALRLVLFPEGDPPPRPDGSPGLRVAQKVASCAQPLVFLKHFHGLQV</sequence>
<accession>A0AA36J350</accession>
<evidence type="ECO:0000313" key="1">
    <source>
        <dbReference type="EMBL" id="CAJ1398249.1"/>
    </source>
</evidence>
<name>A0AA36J350_9DINO</name>
<protein>
    <submittedName>
        <fullName evidence="1">Uncharacterized protein</fullName>
    </submittedName>
</protein>
<comment type="caution">
    <text evidence="1">The sequence shown here is derived from an EMBL/GenBank/DDBJ whole genome shotgun (WGS) entry which is preliminary data.</text>
</comment>